<dbReference type="PANTHER" id="PTHR33383:SF1">
    <property type="entry name" value="MEMBRANE PROTEIN INSERTION EFFICIENCY FACTOR-RELATED"/>
    <property type="match status" value="1"/>
</dbReference>
<dbReference type="EMBL" id="RKMG01000015">
    <property type="protein sequence ID" value="RPA60469.1"/>
    <property type="molecule type" value="Genomic_DNA"/>
</dbReference>
<comment type="subcellular location">
    <subcellularLocation>
        <location evidence="1">Cell membrane</location>
        <topology evidence="1">Peripheral membrane protein</topology>
        <orientation evidence="1">Cytoplasmic side</orientation>
    </subcellularLocation>
</comment>
<comment type="similarity">
    <text evidence="1">Belongs to the UPF0161 family.</text>
</comment>
<dbReference type="Proteomes" id="UP000273977">
    <property type="component" value="Unassembled WGS sequence"/>
</dbReference>
<accession>A0A3N4GCD8</accession>
<evidence type="ECO:0000313" key="3">
    <source>
        <dbReference type="Proteomes" id="UP000273977"/>
    </source>
</evidence>
<name>A0A3N4GCD8_9LACT</name>
<dbReference type="PANTHER" id="PTHR33383">
    <property type="entry name" value="MEMBRANE PROTEIN INSERTION EFFICIENCY FACTOR-RELATED"/>
    <property type="match status" value="1"/>
</dbReference>
<dbReference type="HAMAP" id="MF_00386">
    <property type="entry name" value="UPF0161_YidD"/>
    <property type="match status" value="1"/>
</dbReference>
<proteinExistence type="inferred from homology"/>
<dbReference type="OrthoDB" id="9801753at2"/>
<reference evidence="2 3" key="1">
    <citation type="submission" date="2018-11" db="EMBL/GenBank/DDBJ databases">
        <title>Aerococcus sp. SJQ22, whole genome shotgun sequence.</title>
        <authorList>
            <person name="Sun L."/>
            <person name="Gao X."/>
            <person name="Chen W."/>
            <person name="Huang K."/>
        </authorList>
    </citation>
    <scope>NUCLEOTIDE SEQUENCE [LARGE SCALE GENOMIC DNA]</scope>
    <source>
        <strain evidence="2 3">SJQ22</strain>
    </source>
</reference>
<keyword evidence="1" id="KW-0472">Membrane</keyword>
<dbReference type="InterPro" id="IPR002696">
    <property type="entry name" value="Membr_insert_effic_factor_YidD"/>
</dbReference>
<comment type="caution">
    <text evidence="2">The sequence shown here is derived from an EMBL/GenBank/DDBJ whole genome shotgun (WGS) entry which is preliminary data.</text>
</comment>
<dbReference type="GO" id="GO:0005886">
    <property type="term" value="C:plasma membrane"/>
    <property type="evidence" value="ECO:0007669"/>
    <property type="project" value="UniProtKB-SubCell"/>
</dbReference>
<evidence type="ECO:0000313" key="2">
    <source>
        <dbReference type="EMBL" id="RPA60469.1"/>
    </source>
</evidence>
<keyword evidence="3" id="KW-1185">Reference proteome</keyword>
<organism evidence="2 3">
    <name type="scientific">Aerococcus agrisoli</name>
    <dbReference type="NCBI Taxonomy" id="2487350"/>
    <lineage>
        <taxon>Bacteria</taxon>
        <taxon>Bacillati</taxon>
        <taxon>Bacillota</taxon>
        <taxon>Bacilli</taxon>
        <taxon>Lactobacillales</taxon>
        <taxon>Aerococcaceae</taxon>
        <taxon>Aerococcus</taxon>
    </lineage>
</organism>
<gene>
    <name evidence="2" type="primary">yidD</name>
    <name evidence="2" type="ORF">EF384_05635</name>
</gene>
<dbReference type="AlphaFoldDB" id="A0A3N4GCD8"/>
<protein>
    <recommendedName>
        <fullName evidence="1">Putative membrane protein insertion efficiency factor</fullName>
    </recommendedName>
</protein>
<evidence type="ECO:0000256" key="1">
    <source>
        <dbReference type="HAMAP-Rule" id="MF_00386"/>
    </source>
</evidence>
<keyword evidence="1" id="KW-1003">Cell membrane</keyword>
<dbReference type="Pfam" id="PF01809">
    <property type="entry name" value="YidD"/>
    <property type="match status" value="1"/>
</dbReference>
<dbReference type="SMART" id="SM01234">
    <property type="entry name" value="Haemolytic"/>
    <property type="match status" value="1"/>
</dbReference>
<sequence>MHFYYQWLKKGKKRRRMAKKTLIKMVRGYQKYISPMFPPTCRYYPSCSTYMIQAINKHGAGKGTLMGTARILRCNPMVPGGLDPVPDHFSLKRNREEMSDEDRAYMIMQMEKHQHDHHHDH</sequence>
<comment type="function">
    <text evidence="1">Could be involved in insertion of integral membrane proteins into the membrane.</text>
</comment>
<dbReference type="NCBIfam" id="TIGR00278">
    <property type="entry name" value="membrane protein insertion efficiency factor YidD"/>
    <property type="match status" value="1"/>
</dbReference>